<keyword evidence="5" id="KW-0472">Membrane</keyword>
<dbReference type="RefSeq" id="XP_017768964.1">
    <property type="nucleotide sequence ID" value="XM_017913475.1"/>
</dbReference>
<feature type="region of interest" description="Disordered" evidence="4">
    <location>
        <begin position="197"/>
        <end position="234"/>
    </location>
</feature>
<organism evidence="6 7">
    <name type="scientific">Nicrophorus vespilloides</name>
    <name type="common">Boreal carrion beetle</name>
    <dbReference type="NCBI Taxonomy" id="110193"/>
    <lineage>
        <taxon>Eukaryota</taxon>
        <taxon>Metazoa</taxon>
        <taxon>Ecdysozoa</taxon>
        <taxon>Arthropoda</taxon>
        <taxon>Hexapoda</taxon>
        <taxon>Insecta</taxon>
        <taxon>Pterygota</taxon>
        <taxon>Neoptera</taxon>
        <taxon>Endopterygota</taxon>
        <taxon>Coleoptera</taxon>
        <taxon>Polyphaga</taxon>
        <taxon>Staphyliniformia</taxon>
        <taxon>Silphidae</taxon>
        <taxon>Nicrophorinae</taxon>
        <taxon>Nicrophorus</taxon>
    </lineage>
</organism>
<dbReference type="Gene3D" id="1.25.40.10">
    <property type="entry name" value="Tetratricopeptide repeat domain"/>
    <property type="match status" value="1"/>
</dbReference>
<feature type="repeat" description="TPR" evidence="3">
    <location>
        <begin position="9"/>
        <end position="42"/>
    </location>
</feature>
<proteinExistence type="predicted"/>
<dbReference type="InterPro" id="IPR019734">
    <property type="entry name" value="TPR_rpt"/>
</dbReference>
<keyword evidence="6" id="KW-1185">Reference proteome</keyword>
<keyword evidence="5" id="KW-1133">Transmembrane helix</keyword>
<evidence type="ECO:0000256" key="5">
    <source>
        <dbReference type="SAM" id="Phobius"/>
    </source>
</evidence>
<dbReference type="PROSITE" id="PS50005">
    <property type="entry name" value="TPR"/>
    <property type="match status" value="1"/>
</dbReference>
<feature type="transmembrane region" description="Helical" evidence="5">
    <location>
        <begin position="161"/>
        <end position="180"/>
    </location>
</feature>
<gene>
    <name evidence="7" type="primary">LOC108557089</name>
</gene>
<dbReference type="GeneID" id="108557089"/>
<dbReference type="PANTHER" id="PTHR22904">
    <property type="entry name" value="TPR REPEAT CONTAINING PROTEIN"/>
    <property type="match status" value="1"/>
</dbReference>
<evidence type="ECO:0000313" key="6">
    <source>
        <dbReference type="Proteomes" id="UP000695000"/>
    </source>
</evidence>
<dbReference type="InterPro" id="IPR011990">
    <property type="entry name" value="TPR-like_helical_dom_sf"/>
</dbReference>
<dbReference type="PANTHER" id="PTHR22904:SF532">
    <property type="entry name" value="HEAT SHOCK PROTEIN STI1-LIKE PROTEIN"/>
    <property type="match status" value="1"/>
</dbReference>
<evidence type="ECO:0000256" key="4">
    <source>
        <dbReference type="SAM" id="MobiDB-lite"/>
    </source>
</evidence>
<evidence type="ECO:0000256" key="2">
    <source>
        <dbReference type="ARBA" id="ARBA00022803"/>
    </source>
</evidence>
<feature type="transmembrane region" description="Helical" evidence="5">
    <location>
        <begin position="133"/>
        <end position="155"/>
    </location>
</feature>
<dbReference type="SUPFAM" id="SSF48452">
    <property type="entry name" value="TPR-like"/>
    <property type="match status" value="1"/>
</dbReference>
<protein>
    <submittedName>
        <fullName evidence="7">Serine/threonine-protein phosphatase 5-like</fullName>
    </submittedName>
</protein>
<name>A0ABM1M314_NICVS</name>
<dbReference type="SMART" id="SM00028">
    <property type="entry name" value="TPR"/>
    <property type="match status" value="3"/>
</dbReference>
<reference evidence="7" key="1">
    <citation type="submission" date="2025-08" db="UniProtKB">
        <authorList>
            <consortium name="RefSeq"/>
        </authorList>
    </citation>
    <scope>IDENTIFICATION</scope>
    <source>
        <tissue evidence="7">Whole Larva</tissue>
    </source>
</reference>
<dbReference type="Proteomes" id="UP000695000">
    <property type="component" value="Unplaced"/>
</dbReference>
<evidence type="ECO:0000313" key="7">
    <source>
        <dbReference type="RefSeq" id="XP_017768964.1"/>
    </source>
</evidence>
<sequence>MSEDKAPTAEQLKELGNDSVKNKKYTEAILHYTHAIKLEPNNHILYSNRSFAFLKMDQFSLALQDAAKTIKLDRTWWKGYFREGEIFFAAGQYLTALASYEMAYKYNQDEHIVLSMKKCRIANLKEMKADEQIPWVGSGIGIVVGVIILIADYIFTEIPTHPMIMAVVTVAIALAGYAFAKCYRFYVKSQRETLGKDLYDNDEKEEEESPETEVKTSPRYTKSQARQRYWKGKM</sequence>
<evidence type="ECO:0000256" key="1">
    <source>
        <dbReference type="ARBA" id="ARBA00022737"/>
    </source>
</evidence>
<accession>A0ABM1M314</accession>
<feature type="compositionally biased region" description="Acidic residues" evidence="4">
    <location>
        <begin position="202"/>
        <end position="211"/>
    </location>
</feature>
<keyword evidence="2 3" id="KW-0802">TPR repeat</keyword>
<keyword evidence="1" id="KW-0677">Repeat</keyword>
<keyword evidence="5" id="KW-0812">Transmembrane</keyword>
<evidence type="ECO:0000256" key="3">
    <source>
        <dbReference type="PROSITE-ProRule" id="PRU00339"/>
    </source>
</evidence>